<reference evidence="3" key="1">
    <citation type="journal article" date="2014" name="Int. J. Syst. Evol. Microbiol.">
        <title>Complete genome sequence of Corynebacterium casei LMG S-19264T (=DSM 44701T), isolated from a smear-ripened cheese.</title>
        <authorList>
            <consortium name="US DOE Joint Genome Institute (JGI-PGF)"/>
            <person name="Walter F."/>
            <person name="Albersmeier A."/>
            <person name="Kalinowski J."/>
            <person name="Ruckert C."/>
        </authorList>
    </citation>
    <scope>NUCLEOTIDE SEQUENCE</scope>
    <source>
        <strain evidence="3">CGMCC 1.15322</strain>
    </source>
</reference>
<protein>
    <recommendedName>
        <fullName evidence="2">DUF4394 domain-containing protein</fullName>
    </recommendedName>
</protein>
<gene>
    <name evidence="3" type="ORF">GCM10011496_38560</name>
</gene>
<dbReference type="RefSeq" id="WP_188710222.1">
    <property type="nucleotide sequence ID" value="NZ_BMIG01000022.1"/>
</dbReference>
<evidence type="ECO:0000259" key="2">
    <source>
        <dbReference type="Pfam" id="PF14339"/>
    </source>
</evidence>
<name>A0A916WNA8_9BURK</name>
<evidence type="ECO:0000256" key="1">
    <source>
        <dbReference type="SAM" id="SignalP"/>
    </source>
</evidence>
<accession>A0A916WNA8</accession>
<dbReference type="Pfam" id="PF14339">
    <property type="entry name" value="DUF4394"/>
    <property type="match status" value="1"/>
</dbReference>
<proteinExistence type="predicted"/>
<evidence type="ECO:0000313" key="3">
    <source>
        <dbReference type="EMBL" id="GGB13874.1"/>
    </source>
</evidence>
<feature type="chain" id="PRO_5036903376" description="DUF4394 domain-containing protein" evidence="1">
    <location>
        <begin position="21"/>
        <end position="293"/>
    </location>
</feature>
<dbReference type="Proteomes" id="UP000620596">
    <property type="component" value="Unassembled WGS sequence"/>
</dbReference>
<comment type="caution">
    <text evidence="3">The sequence shown here is derived from an EMBL/GenBank/DDBJ whole genome shotgun (WGS) entry which is preliminary data.</text>
</comment>
<dbReference type="EMBL" id="BMIG01000022">
    <property type="protein sequence ID" value="GGB13874.1"/>
    <property type="molecule type" value="Genomic_DNA"/>
</dbReference>
<sequence>MNISSFKFTALAALTLVSLAACTTMVPEGAARAEKAVAVTASNKLIKFNAGQPGRILSTASISGLQAGETLLGIDYRVSKDQLYALGSSGRLYTINEDTAVATVVGMPFAVKLEGTQFGFDFNPTVDRIRVVSNTGQNLRLHPDTGAVVDSNMTLEGVQTDGKLAYAAGDANFGKSPITVGAAYSYNKVDTKITTNFALDAATGALVTQGSREGLVPPVSPNTGQLFTVGALGMAFTTAAFDIQALSDVAFAALSNDGSPASRWVTIDLKTGAARLLGTVGGGERVVGIALEP</sequence>
<organism evidence="3 4">
    <name type="scientific">Polaromonas eurypsychrophila</name>
    <dbReference type="NCBI Taxonomy" id="1614635"/>
    <lineage>
        <taxon>Bacteria</taxon>
        <taxon>Pseudomonadati</taxon>
        <taxon>Pseudomonadota</taxon>
        <taxon>Betaproteobacteria</taxon>
        <taxon>Burkholderiales</taxon>
        <taxon>Comamonadaceae</taxon>
        <taxon>Polaromonas</taxon>
    </lineage>
</organism>
<evidence type="ECO:0000313" key="4">
    <source>
        <dbReference type="Proteomes" id="UP000620596"/>
    </source>
</evidence>
<keyword evidence="4" id="KW-1185">Reference proteome</keyword>
<keyword evidence="1" id="KW-0732">Signal</keyword>
<feature type="domain" description="DUF4394" evidence="2">
    <location>
        <begin position="45"/>
        <end position="290"/>
    </location>
</feature>
<reference evidence="3" key="2">
    <citation type="submission" date="2020-09" db="EMBL/GenBank/DDBJ databases">
        <authorList>
            <person name="Sun Q."/>
            <person name="Zhou Y."/>
        </authorList>
    </citation>
    <scope>NUCLEOTIDE SEQUENCE</scope>
    <source>
        <strain evidence="3">CGMCC 1.15322</strain>
    </source>
</reference>
<feature type="signal peptide" evidence="1">
    <location>
        <begin position="1"/>
        <end position="20"/>
    </location>
</feature>
<dbReference type="InterPro" id="IPR025507">
    <property type="entry name" value="DUF4394"/>
</dbReference>
<dbReference type="PROSITE" id="PS51257">
    <property type="entry name" value="PROKAR_LIPOPROTEIN"/>
    <property type="match status" value="1"/>
</dbReference>
<dbReference type="AlphaFoldDB" id="A0A916WNA8"/>